<reference evidence="5" key="1">
    <citation type="journal article" date="2011" name="MBio">
        <title>Novel metabolic attributes of the genus Cyanothece, comprising a group of unicellular nitrogen-fixing Cyanobacteria.</title>
        <authorList>
            <person name="Bandyopadhyay A."/>
            <person name="Elvitigala T."/>
            <person name="Welsh E."/>
            <person name="Stockel J."/>
            <person name="Liberton M."/>
            <person name="Min H."/>
            <person name="Sherman L.A."/>
            <person name="Pakrasi H.B."/>
        </authorList>
    </citation>
    <scope>NUCLEOTIDE SEQUENCE [LARGE SCALE GENOMIC DNA]</scope>
    <source>
        <strain evidence="5">PCC 8801</strain>
    </source>
</reference>
<accession>B7K088</accession>
<dbReference type="PANTHER" id="PTHR43397:SF1">
    <property type="entry name" value="ERGOTHIONEINE BIOSYNTHESIS PROTEIN 1"/>
    <property type="match status" value="1"/>
</dbReference>
<dbReference type="NCBIfam" id="TIGR03438">
    <property type="entry name" value="egtD_ergothio"/>
    <property type="match status" value="1"/>
</dbReference>
<dbReference type="Gene3D" id="3.40.50.150">
    <property type="entry name" value="Vaccinia Virus protein VP39"/>
    <property type="match status" value="1"/>
</dbReference>
<dbReference type="InterPro" id="IPR019257">
    <property type="entry name" value="MeTrfase_dom"/>
</dbReference>
<evidence type="ECO:0000256" key="2">
    <source>
        <dbReference type="ARBA" id="ARBA00022679"/>
    </source>
</evidence>
<dbReference type="eggNOG" id="COG4301">
    <property type="taxonomic scope" value="Bacteria"/>
</dbReference>
<sequence length="344" mass="38840">MTVLPDQKSPQSDFLSELKNRLHLENLLQSTLITKTDEGQEIIQGLSNPQKSIPSRYFYDDRGSILFEQICDLPEYYPTRTEASILQQYALEIAESIGSCELVELGSGSSTKTRILFDAYHQLGCPLRYVPVDVSGAILETSAQQLLTDYPNLEVSGLVSTYDLALKQLKTRCSMPRTIAFLGSTLGNFSPEQCDHFLSQVTSALTAGDYFLLGIDLQKPINIIEAAYNDSQGVTAAFNLNSLNHLNWRFEGNFSLNLFEHRAIYNHHLNRIEMYLVCLRSHQVRLEKLDLTVELTAGEAILTEISCKFNLTEIKHKLAQQGLKFVKAWTDDQQWFGLCLGQMQ</sequence>
<feature type="domain" description="Histidine-specific methyltransferase SAM-dependent" evidence="3">
    <location>
        <begin position="40"/>
        <end position="341"/>
    </location>
</feature>
<dbReference type="KEGG" id="cyp:PCC8801_3404"/>
<gene>
    <name evidence="4" type="ordered locus">PCC8801_3404</name>
</gene>
<dbReference type="InterPro" id="IPR035094">
    <property type="entry name" value="EgtD"/>
</dbReference>
<dbReference type="OrthoDB" id="5289726at2"/>
<dbReference type="Proteomes" id="UP000008204">
    <property type="component" value="Chromosome"/>
</dbReference>
<keyword evidence="2 4" id="KW-0808">Transferase</keyword>
<evidence type="ECO:0000313" key="5">
    <source>
        <dbReference type="Proteomes" id="UP000008204"/>
    </source>
</evidence>
<dbReference type="Pfam" id="PF10017">
    <property type="entry name" value="Methyltransf_33"/>
    <property type="match status" value="1"/>
</dbReference>
<dbReference type="RefSeq" id="WP_012596632.1">
    <property type="nucleotide sequence ID" value="NC_011726.1"/>
</dbReference>
<evidence type="ECO:0000259" key="3">
    <source>
        <dbReference type="Pfam" id="PF10017"/>
    </source>
</evidence>
<protein>
    <submittedName>
        <fullName evidence="4">Methyltransferase</fullName>
    </submittedName>
</protein>
<evidence type="ECO:0000256" key="1">
    <source>
        <dbReference type="ARBA" id="ARBA00022603"/>
    </source>
</evidence>
<organism evidence="4 5">
    <name type="scientific">Rippkaea orientalis (strain PCC 8801 / RF-1)</name>
    <name type="common">Cyanothece sp. (strain PCC 8801)</name>
    <dbReference type="NCBI Taxonomy" id="41431"/>
    <lineage>
        <taxon>Bacteria</taxon>
        <taxon>Bacillati</taxon>
        <taxon>Cyanobacteriota</taxon>
        <taxon>Cyanophyceae</taxon>
        <taxon>Oscillatoriophycideae</taxon>
        <taxon>Chroococcales</taxon>
        <taxon>Aphanothecaceae</taxon>
        <taxon>Rippkaea</taxon>
        <taxon>Rippkaea orientalis</taxon>
    </lineage>
</organism>
<dbReference type="EMBL" id="CP001287">
    <property type="protein sequence ID" value="ACK67372.1"/>
    <property type="molecule type" value="Genomic_DNA"/>
</dbReference>
<dbReference type="PANTHER" id="PTHR43397">
    <property type="entry name" value="ERGOTHIONEINE BIOSYNTHESIS PROTEIN 1"/>
    <property type="match status" value="1"/>
</dbReference>
<name>B7K088_RIPO1</name>
<dbReference type="PIRSF" id="PIRSF018005">
    <property type="entry name" value="UCP018005"/>
    <property type="match status" value="1"/>
</dbReference>
<evidence type="ECO:0000313" key="4">
    <source>
        <dbReference type="EMBL" id="ACK67372.1"/>
    </source>
</evidence>
<dbReference type="STRING" id="41431.PCC8801_3404"/>
<dbReference type="HOGENOM" id="CLU_049766_1_0_3"/>
<dbReference type="InterPro" id="IPR051128">
    <property type="entry name" value="EgtD_Methyltrsf_superfamily"/>
</dbReference>
<dbReference type="InterPro" id="IPR029063">
    <property type="entry name" value="SAM-dependent_MTases_sf"/>
</dbReference>
<dbReference type="GO" id="GO:0032259">
    <property type="term" value="P:methylation"/>
    <property type="evidence" value="ECO:0007669"/>
    <property type="project" value="UniProtKB-KW"/>
</dbReference>
<dbReference type="InterPro" id="IPR017804">
    <property type="entry name" value="MeTrfase_EgtD-like"/>
</dbReference>
<dbReference type="GO" id="GO:0008168">
    <property type="term" value="F:methyltransferase activity"/>
    <property type="evidence" value="ECO:0007669"/>
    <property type="project" value="UniProtKB-KW"/>
</dbReference>
<dbReference type="AlphaFoldDB" id="B7K088"/>
<keyword evidence="5" id="KW-1185">Reference proteome</keyword>
<keyword evidence="1 4" id="KW-0489">Methyltransferase</keyword>
<proteinExistence type="predicted"/>